<comment type="caution">
    <text evidence="2">The sequence shown here is derived from an EMBL/GenBank/DDBJ whole genome shotgun (WGS) entry which is preliminary data.</text>
</comment>
<proteinExistence type="predicted"/>
<evidence type="ECO:0000313" key="3">
    <source>
        <dbReference type="Proteomes" id="UP001189429"/>
    </source>
</evidence>
<gene>
    <name evidence="2" type="ORF">PCOR1329_LOCUS53341</name>
</gene>
<feature type="region of interest" description="Disordered" evidence="1">
    <location>
        <begin position="204"/>
        <end position="232"/>
    </location>
</feature>
<feature type="region of interest" description="Disordered" evidence="1">
    <location>
        <begin position="1"/>
        <end position="34"/>
    </location>
</feature>
<organism evidence="2 3">
    <name type="scientific">Prorocentrum cordatum</name>
    <dbReference type="NCBI Taxonomy" id="2364126"/>
    <lineage>
        <taxon>Eukaryota</taxon>
        <taxon>Sar</taxon>
        <taxon>Alveolata</taxon>
        <taxon>Dinophyceae</taxon>
        <taxon>Prorocentrales</taxon>
        <taxon>Prorocentraceae</taxon>
        <taxon>Prorocentrum</taxon>
    </lineage>
</organism>
<feature type="compositionally biased region" description="Gly residues" evidence="1">
    <location>
        <begin position="181"/>
        <end position="191"/>
    </location>
</feature>
<evidence type="ECO:0000256" key="1">
    <source>
        <dbReference type="SAM" id="MobiDB-lite"/>
    </source>
</evidence>
<name>A0ABN9V2S8_9DINO</name>
<feature type="region of interest" description="Disordered" evidence="1">
    <location>
        <begin position="170"/>
        <end position="191"/>
    </location>
</feature>
<evidence type="ECO:0000313" key="2">
    <source>
        <dbReference type="EMBL" id="CAK0865963.1"/>
    </source>
</evidence>
<feature type="compositionally biased region" description="Polar residues" evidence="1">
    <location>
        <begin position="74"/>
        <end position="88"/>
    </location>
</feature>
<accession>A0ABN9V2S8</accession>
<reference evidence="2" key="1">
    <citation type="submission" date="2023-10" db="EMBL/GenBank/DDBJ databases">
        <authorList>
            <person name="Chen Y."/>
            <person name="Shah S."/>
            <person name="Dougan E. K."/>
            <person name="Thang M."/>
            <person name="Chan C."/>
        </authorList>
    </citation>
    <scope>NUCLEOTIDE SEQUENCE [LARGE SCALE GENOMIC DNA]</scope>
</reference>
<keyword evidence="3" id="KW-1185">Reference proteome</keyword>
<feature type="region of interest" description="Disordered" evidence="1">
    <location>
        <begin position="56"/>
        <end position="114"/>
    </location>
</feature>
<feature type="non-terminal residue" evidence="2">
    <location>
        <position position="554"/>
    </location>
</feature>
<dbReference type="Proteomes" id="UP001189429">
    <property type="component" value="Unassembled WGS sequence"/>
</dbReference>
<protein>
    <submittedName>
        <fullName evidence="2">Uncharacterized protein</fullName>
    </submittedName>
</protein>
<dbReference type="EMBL" id="CAUYUJ010016503">
    <property type="protein sequence ID" value="CAK0865963.1"/>
    <property type="molecule type" value="Genomic_DNA"/>
</dbReference>
<sequence>MRSTYQSDGNIDGTDADQGDGNAGAERIGESDGNRYRPRLFSWAWISTAAAACACSSPGAGAPESAGSPVDAILSSSNDTPTTSSLSEQLHPGGEVLALRSSGGGGGGAREGGDHRCLRQMPAQGGPKTPMGTSARPCAGESFPGTDIDECSNHPSEERMFVLRSARADHPGVQLPRGPASEGGSGVGAEPGSGIALAASDQPGYLAGDRGRTKVPGGGARRLRPPGSGREKEAIKQLDEQDLNILFEGHDKASDAIYRGIAEDVSELNRPFRVDLAEVRCPGCPSLTRAVQGQGGNIYRCGYFNGIDMATAMREQMRDTVMHGCVHALREDRSGLLMKKAWRIFFADLESGATLGGACSDRPGRGDSRPRRAIEDGQVVAQIACYLPAPCKAWAKHIIRKGASAHCGAEIYSGLGQATLEGGLPPDELEEMGEDEVMRGLGIFGAPTKKEEVEIEQRLARSFDSLYVFNVMGVLEVLASDELEWPSPKQDIFTMALNLDWGPRLTSATYRGEKGERSGNRSTSEELIHWAVAAANSMDKVGNPSPFEHVVGVT</sequence>